<reference evidence="3" key="1">
    <citation type="journal article" date="2019" name="Int. J. Syst. Evol. Microbiol.">
        <title>The Global Catalogue of Microorganisms (GCM) 10K type strain sequencing project: providing services to taxonomists for standard genome sequencing and annotation.</title>
        <authorList>
            <consortium name="The Broad Institute Genomics Platform"/>
            <consortium name="The Broad Institute Genome Sequencing Center for Infectious Disease"/>
            <person name="Wu L."/>
            <person name="Ma J."/>
        </authorList>
    </citation>
    <scope>NUCLEOTIDE SEQUENCE [LARGE SCALE GENOMIC DNA]</scope>
    <source>
        <strain evidence="3">YIM 94188</strain>
    </source>
</reference>
<organism evidence="2 3">
    <name type="scientific">Nocardioides vastitatis</name>
    <dbReference type="NCBI Taxonomy" id="2568655"/>
    <lineage>
        <taxon>Bacteria</taxon>
        <taxon>Bacillati</taxon>
        <taxon>Actinomycetota</taxon>
        <taxon>Actinomycetes</taxon>
        <taxon>Propionibacteriales</taxon>
        <taxon>Nocardioidaceae</taxon>
        <taxon>Nocardioides</taxon>
    </lineage>
</organism>
<evidence type="ECO:0000313" key="2">
    <source>
        <dbReference type="EMBL" id="MFC5730949.1"/>
    </source>
</evidence>
<dbReference type="CDD" id="cd00085">
    <property type="entry name" value="HNHc"/>
    <property type="match status" value="1"/>
</dbReference>
<comment type="caution">
    <text evidence="2">The sequence shown here is derived from an EMBL/GenBank/DDBJ whole genome shotgun (WGS) entry which is preliminary data.</text>
</comment>
<dbReference type="GO" id="GO:0004519">
    <property type="term" value="F:endonuclease activity"/>
    <property type="evidence" value="ECO:0007669"/>
    <property type="project" value="UniProtKB-KW"/>
</dbReference>
<sequence length="451" mass="47862">MATITAEQVREFCALLTSGAMQDDPEAQIELISSLEMLKSAACGVQAEATMAYDAARRSAQAAAGVPAARQGCGIASEVALARKESPHRGQLHVGFAKVAHAEMPHTLARLKDGSLNEFRAHQVARETACLSVEQRLFVDEELCADPTALIGVGTRELIVRARRMAAELDPAAVARRALQAEADRTVTVRPAPDTMGYLTALMPVPQAVAAYAALTRDAQAMRSAGDPRSKGQLMADLLLVRVTGVDLPDSASIIEDGVVPAPAVPVTLDVTISDAALAGGHAPGEVRADGVAPVVVPAEVARILVARALAQGVGAWFRQLYLNPIGRLVAMTSRQRCFPDGLAELLAYRGAGICATPWCDAPVRHADHITPIDEGGQTSADNGQGLCEACNHAKQAPGWRQHVVSQPRERHQVETITPSGHRYLATAPAPVGWREPRYIQLGPGRYRLVA</sequence>
<gene>
    <name evidence="2" type="ORF">ACFPQB_18660</name>
</gene>
<keyword evidence="2" id="KW-0255">Endonuclease</keyword>
<dbReference type="InterPro" id="IPR002711">
    <property type="entry name" value="HNH"/>
</dbReference>
<dbReference type="EMBL" id="JBHSNS010000011">
    <property type="protein sequence ID" value="MFC5730949.1"/>
    <property type="molecule type" value="Genomic_DNA"/>
</dbReference>
<dbReference type="Proteomes" id="UP001596072">
    <property type="component" value="Unassembled WGS sequence"/>
</dbReference>
<dbReference type="Pfam" id="PF01844">
    <property type="entry name" value="HNH"/>
    <property type="match status" value="1"/>
</dbReference>
<keyword evidence="2" id="KW-0378">Hydrolase</keyword>
<proteinExistence type="predicted"/>
<accession>A0ABW0ZJ01</accession>
<dbReference type="RefSeq" id="WP_168798107.1">
    <property type="nucleotide sequence ID" value="NZ_JBHSNS010000011.1"/>
</dbReference>
<name>A0ABW0ZJ01_9ACTN</name>
<feature type="domain" description="HNH nuclease" evidence="1">
    <location>
        <begin position="342"/>
        <end position="393"/>
    </location>
</feature>
<keyword evidence="3" id="KW-1185">Reference proteome</keyword>
<protein>
    <submittedName>
        <fullName evidence="2">HNH endonuclease</fullName>
    </submittedName>
</protein>
<dbReference type="InterPro" id="IPR003615">
    <property type="entry name" value="HNH_nuc"/>
</dbReference>
<keyword evidence="2" id="KW-0540">Nuclease</keyword>
<evidence type="ECO:0000259" key="1">
    <source>
        <dbReference type="SMART" id="SM00507"/>
    </source>
</evidence>
<dbReference type="Gene3D" id="1.10.30.50">
    <property type="match status" value="1"/>
</dbReference>
<dbReference type="SMART" id="SM00507">
    <property type="entry name" value="HNHc"/>
    <property type="match status" value="1"/>
</dbReference>
<evidence type="ECO:0000313" key="3">
    <source>
        <dbReference type="Proteomes" id="UP001596072"/>
    </source>
</evidence>